<name>A0A1S7LE16_MAGMO</name>
<dbReference type="EMBL" id="LO017727">
    <property type="protein sequence ID" value="CRH04788.1"/>
    <property type="molecule type" value="Genomic_DNA"/>
</dbReference>
<protein>
    <submittedName>
        <fullName evidence="2">Uncharacterized protein</fullName>
    </submittedName>
</protein>
<dbReference type="AlphaFoldDB" id="A0A1S7LE16"/>
<gene>
    <name evidence="2" type="ORF">MAGMO_0584</name>
</gene>
<sequence>MRTKEQASSVVAKSSLGVGKARLRASYRNEQPQTTHDEGLANRVRPTGSERLRQRQQRPVEQQVEGQELGGYTPISVEKLRSQIAEVTDRAKDERLESAVPLVEALRMALALDRATYKAPPGTLTVKGWESLLKNWEGIIQKSRSRQMVYARAFFDEIAQDVDYAQSPLSALLHQLVIIINATLEQKGQQAA</sequence>
<feature type="compositionally biased region" description="Low complexity" evidence="1">
    <location>
        <begin position="57"/>
        <end position="67"/>
    </location>
</feature>
<evidence type="ECO:0000313" key="2">
    <source>
        <dbReference type="EMBL" id="CRH04788.1"/>
    </source>
</evidence>
<feature type="region of interest" description="Disordered" evidence="1">
    <location>
        <begin position="21"/>
        <end position="68"/>
    </location>
</feature>
<reference evidence="2" key="1">
    <citation type="submission" date="2015-04" db="EMBL/GenBank/DDBJ databases">
        <authorList>
            <person name="Syromyatnikov M.Y."/>
            <person name="Popov V.N."/>
        </authorList>
    </citation>
    <scope>NUCLEOTIDE SEQUENCE</scope>
    <source>
        <strain evidence="2">MO-1</strain>
    </source>
</reference>
<evidence type="ECO:0000256" key="1">
    <source>
        <dbReference type="SAM" id="MobiDB-lite"/>
    </source>
</evidence>
<organism evidence="2">
    <name type="scientific">Magnetococcus massalia (strain MO-1)</name>
    <dbReference type="NCBI Taxonomy" id="451514"/>
    <lineage>
        <taxon>Bacteria</taxon>
        <taxon>Pseudomonadati</taxon>
        <taxon>Pseudomonadota</taxon>
        <taxon>Magnetococcia</taxon>
        <taxon>Magnetococcales</taxon>
        <taxon>Magnetococcaceae</taxon>
        <taxon>Magnetococcus</taxon>
    </lineage>
</organism>
<proteinExistence type="predicted"/>
<accession>A0A1S7LE16</accession>